<comment type="similarity">
    <text evidence="2">Belongs to the class-II aminoacyl-tRNA synthetase family. Alax-L subfamily.</text>
</comment>
<feature type="domain" description="Threonyl/alanyl tRNA synthetase SAD" evidence="3">
    <location>
        <begin position="198"/>
        <end position="240"/>
    </location>
</feature>
<proteinExistence type="inferred from homology"/>
<name>A0A9W9KRC7_9EURO</name>
<dbReference type="GO" id="GO:0005524">
    <property type="term" value="F:ATP binding"/>
    <property type="evidence" value="ECO:0007669"/>
    <property type="project" value="InterPro"/>
</dbReference>
<comment type="caution">
    <text evidence="4">The sequence shown here is derived from an EMBL/GenBank/DDBJ whole genome shotgun (WGS) entry which is preliminary data.</text>
</comment>
<dbReference type="RefSeq" id="XP_056516586.1">
    <property type="nucleotide sequence ID" value="XM_056651736.1"/>
</dbReference>
<evidence type="ECO:0000313" key="4">
    <source>
        <dbReference type="EMBL" id="KAJ5115395.1"/>
    </source>
</evidence>
<protein>
    <recommendedName>
        <fullName evidence="3">Threonyl/alanyl tRNA synthetase SAD domain-containing protein</fullName>
    </recommendedName>
</protein>
<gene>
    <name evidence="4" type="ORF">NUU61_001154</name>
</gene>
<dbReference type="InterPro" id="IPR012947">
    <property type="entry name" value="tRNA_SAD"/>
</dbReference>
<dbReference type="GO" id="GO:0043039">
    <property type="term" value="P:tRNA aminoacylation"/>
    <property type="evidence" value="ECO:0007669"/>
    <property type="project" value="InterPro"/>
</dbReference>
<dbReference type="PANTHER" id="PTHR43462">
    <property type="entry name" value="ALANYL-TRNA EDITING PROTEIN"/>
    <property type="match status" value="1"/>
</dbReference>
<dbReference type="GO" id="GO:0004812">
    <property type="term" value="F:aminoacyl-tRNA ligase activity"/>
    <property type="evidence" value="ECO:0007669"/>
    <property type="project" value="InterPro"/>
</dbReference>
<evidence type="ECO:0000256" key="2">
    <source>
        <dbReference type="ARBA" id="ARBA00008429"/>
    </source>
</evidence>
<dbReference type="InterPro" id="IPR051335">
    <property type="entry name" value="Alanyl-tRNA_Editing_Enzymes"/>
</dbReference>
<dbReference type="GeneID" id="81390904"/>
<reference evidence="4" key="2">
    <citation type="journal article" date="2023" name="IMA Fungus">
        <title>Comparative genomic study of the Penicillium genus elucidates a diverse pangenome and 15 lateral gene transfer events.</title>
        <authorList>
            <person name="Petersen C."/>
            <person name="Sorensen T."/>
            <person name="Nielsen M.R."/>
            <person name="Sondergaard T.E."/>
            <person name="Sorensen J.L."/>
            <person name="Fitzpatrick D.A."/>
            <person name="Frisvad J.C."/>
            <person name="Nielsen K.L."/>
        </authorList>
    </citation>
    <scope>NUCLEOTIDE SEQUENCE</scope>
    <source>
        <strain evidence="4">IBT 34128</strain>
    </source>
</reference>
<comment type="cofactor">
    <cofactor evidence="1">
        <name>Zn(2+)</name>
        <dbReference type="ChEBI" id="CHEBI:29105"/>
    </cofactor>
</comment>
<evidence type="ECO:0000256" key="1">
    <source>
        <dbReference type="ARBA" id="ARBA00001947"/>
    </source>
</evidence>
<sequence length="248" mass="27003">MAHTEAVYLHDASLRTLTTEILAYQPTASLPENEQALARNLNSGSAAITTRQTIFYPQGGGQPSDTGSIAPPDQEPVFNVTLVRKGDNGRILHFGETLHPTNSSSLATGQLVVQSINGPARDYHSRLHTAGHILDLAMQILMPEMKNIKANHFPGEASLEYKGLVYGDRKPLIQEKVDELVRRDLPVLISWLEEDCHTRVASIGGLDQTPCGGTHVERTGLVGSVVVRKISRQKGVSRVSYDVSPDAH</sequence>
<dbReference type="AlphaFoldDB" id="A0A9W9KRC7"/>
<dbReference type="Gene3D" id="2.40.30.130">
    <property type="match status" value="1"/>
</dbReference>
<dbReference type="EMBL" id="JAPMSZ010000001">
    <property type="protein sequence ID" value="KAJ5115395.1"/>
    <property type="molecule type" value="Genomic_DNA"/>
</dbReference>
<dbReference type="InterPro" id="IPR018163">
    <property type="entry name" value="Thr/Ala-tRNA-synth_IIc_edit"/>
</dbReference>
<dbReference type="Pfam" id="PF07973">
    <property type="entry name" value="tRNA_SAD"/>
    <property type="match status" value="1"/>
</dbReference>
<dbReference type="SUPFAM" id="SSF50447">
    <property type="entry name" value="Translation proteins"/>
    <property type="match status" value="1"/>
</dbReference>
<organism evidence="4 5">
    <name type="scientific">Penicillium alfredii</name>
    <dbReference type="NCBI Taxonomy" id="1506179"/>
    <lineage>
        <taxon>Eukaryota</taxon>
        <taxon>Fungi</taxon>
        <taxon>Dikarya</taxon>
        <taxon>Ascomycota</taxon>
        <taxon>Pezizomycotina</taxon>
        <taxon>Eurotiomycetes</taxon>
        <taxon>Eurotiomycetidae</taxon>
        <taxon>Eurotiales</taxon>
        <taxon>Aspergillaceae</taxon>
        <taxon>Penicillium</taxon>
    </lineage>
</organism>
<accession>A0A9W9KRC7</accession>
<dbReference type="SMART" id="SM00863">
    <property type="entry name" value="tRNA_SAD"/>
    <property type="match status" value="1"/>
</dbReference>
<reference evidence="4" key="1">
    <citation type="submission" date="2022-11" db="EMBL/GenBank/DDBJ databases">
        <authorList>
            <person name="Petersen C."/>
        </authorList>
    </citation>
    <scope>NUCLEOTIDE SEQUENCE</scope>
    <source>
        <strain evidence="4">IBT 34128</strain>
    </source>
</reference>
<dbReference type="Proteomes" id="UP001141434">
    <property type="component" value="Unassembled WGS sequence"/>
</dbReference>
<dbReference type="SUPFAM" id="SSF55186">
    <property type="entry name" value="ThrRS/AlaRS common domain"/>
    <property type="match status" value="1"/>
</dbReference>
<dbReference type="Gene3D" id="3.30.980.10">
    <property type="entry name" value="Threonyl-trna Synthetase, Chain A, domain 2"/>
    <property type="match status" value="1"/>
</dbReference>
<dbReference type="InterPro" id="IPR009000">
    <property type="entry name" value="Transl_B-barrel_sf"/>
</dbReference>
<dbReference type="OrthoDB" id="288942at2759"/>
<dbReference type="PANTHER" id="PTHR43462:SF2">
    <property type="entry name" value="THREONYL AND ALANYL TRNA SYNTHETASE SECOND ADDITIONAL DOMAIN-CONTAINING PROTEIN"/>
    <property type="match status" value="1"/>
</dbReference>
<evidence type="ECO:0000313" key="5">
    <source>
        <dbReference type="Proteomes" id="UP001141434"/>
    </source>
</evidence>
<keyword evidence="5" id="KW-1185">Reference proteome</keyword>
<evidence type="ECO:0000259" key="3">
    <source>
        <dbReference type="SMART" id="SM00863"/>
    </source>
</evidence>